<reference evidence="1 2" key="1">
    <citation type="submission" date="2018-06" db="EMBL/GenBank/DDBJ databases">
        <title>A transcriptomic atlas of mushroom development highlights an independent origin of complex multicellularity.</title>
        <authorList>
            <consortium name="DOE Joint Genome Institute"/>
            <person name="Krizsan K."/>
            <person name="Almasi E."/>
            <person name="Merenyi Z."/>
            <person name="Sahu N."/>
            <person name="Viragh M."/>
            <person name="Koszo T."/>
            <person name="Mondo S."/>
            <person name="Kiss B."/>
            <person name="Balint B."/>
            <person name="Kues U."/>
            <person name="Barry K."/>
            <person name="Hegedus J.C."/>
            <person name="Henrissat B."/>
            <person name="Johnson J."/>
            <person name="Lipzen A."/>
            <person name="Ohm R."/>
            <person name="Nagy I."/>
            <person name="Pangilinan J."/>
            <person name="Yan J."/>
            <person name="Xiong Y."/>
            <person name="Grigoriev I.V."/>
            <person name="Hibbett D.S."/>
            <person name="Nagy L.G."/>
        </authorList>
    </citation>
    <scope>NUCLEOTIDE SEQUENCE [LARGE SCALE GENOMIC DNA]</scope>
    <source>
        <strain evidence="1 2">SZMC22713</strain>
    </source>
</reference>
<dbReference type="STRING" id="50990.A0A4Y7Q6B3"/>
<accession>A0A4Y7Q6B3</accession>
<organism evidence="1 2">
    <name type="scientific">Rickenella mellea</name>
    <dbReference type="NCBI Taxonomy" id="50990"/>
    <lineage>
        <taxon>Eukaryota</taxon>
        <taxon>Fungi</taxon>
        <taxon>Dikarya</taxon>
        <taxon>Basidiomycota</taxon>
        <taxon>Agaricomycotina</taxon>
        <taxon>Agaricomycetes</taxon>
        <taxon>Hymenochaetales</taxon>
        <taxon>Rickenellaceae</taxon>
        <taxon>Rickenella</taxon>
    </lineage>
</organism>
<dbReference type="VEuPathDB" id="FungiDB:BD410DRAFT_689748"/>
<feature type="non-terminal residue" evidence="1">
    <location>
        <position position="98"/>
    </location>
</feature>
<proteinExistence type="predicted"/>
<dbReference type="EMBL" id="ML170174">
    <property type="protein sequence ID" value="TDL22682.1"/>
    <property type="molecule type" value="Genomic_DNA"/>
</dbReference>
<protein>
    <submittedName>
        <fullName evidence="1">Uncharacterized protein</fullName>
    </submittedName>
</protein>
<gene>
    <name evidence="1" type="ORF">BD410DRAFT_689748</name>
</gene>
<dbReference type="Proteomes" id="UP000294933">
    <property type="component" value="Unassembled WGS sequence"/>
</dbReference>
<evidence type="ECO:0000313" key="2">
    <source>
        <dbReference type="Proteomes" id="UP000294933"/>
    </source>
</evidence>
<sequence length="98" mass="11582">LLMCTQESRLETAKRPEVVHVWLKGGRRLEVIPPISNVSVFANHWRQWWTVLQPPERVPSTPERWPLLRPTHAGLDWQRTLRGGRNGLFILILTLVWW</sequence>
<evidence type="ECO:0000313" key="1">
    <source>
        <dbReference type="EMBL" id="TDL22682.1"/>
    </source>
</evidence>
<keyword evidence="2" id="KW-1185">Reference proteome</keyword>
<dbReference type="AlphaFoldDB" id="A0A4Y7Q6B3"/>
<name>A0A4Y7Q6B3_9AGAM</name>
<feature type="non-terminal residue" evidence="1">
    <location>
        <position position="1"/>
    </location>
</feature>
<dbReference type="OrthoDB" id="3258052at2759"/>